<dbReference type="InterPro" id="IPR019734">
    <property type="entry name" value="TPR_rpt"/>
</dbReference>
<evidence type="ECO:0000313" key="2">
    <source>
        <dbReference type="Proteomes" id="UP001596220"/>
    </source>
</evidence>
<dbReference type="RefSeq" id="WP_380633497.1">
    <property type="nucleotide sequence ID" value="NZ_JBHSQO010000004.1"/>
</dbReference>
<dbReference type="Proteomes" id="UP001596220">
    <property type="component" value="Unassembled WGS sequence"/>
</dbReference>
<accession>A0ABW1P171</accession>
<dbReference type="Gene3D" id="3.40.50.300">
    <property type="entry name" value="P-loop containing nucleotide triphosphate hydrolases"/>
    <property type="match status" value="1"/>
</dbReference>
<dbReference type="PANTHER" id="PTHR47691">
    <property type="entry name" value="REGULATOR-RELATED"/>
    <property type="match status" value="1"/>
</dbReference>
<organism evidence="1 2">
    <name type="scientific">Saccharothrix lopnurensis</name>
    <dbReference type="NCBI Taxonomy" id="1670621"/>
    <lineage>
        <taxon>Bacteria</taxon>
        <taxon>Bacillati</taxon>
        <taxon>Actinomycetota</taxon>
        <taxon>Actinomycetes</taxon>
        <taxon>Pseudonocardiales</taxon>
        <taxon>Pseudonocardiaceae</taxon>
        <taxon>Saccharothrix</taxon>
    </lineage>
</organism>
<dbReference type="SMART" id="SM00028">
    <property type="entry name" value="TPR"/>
    <property type="match status" value="4"/>
</dbReference>
<dbReference type="InterPro" id="IPR042197">
    <property type="entry name" value="Apaf_helical"/>
</dbReference>
<comment type="caution">
    <text evidence="1">The sequence shown here is derived from an EMBL/GenBank/DDBJ whole genome shotgun (WGS) entry which is preliminary data.</text>
</comment>
<dbReference type="SUPFAM" id="SSF48452">
    <property type="entry name" value="TPR-like"/>
    <property type="match status" value="1"/>
</dbReference>
<proteinExistence type="predicted"/>
<gene>
    <name evidence="1" type="ORF">ACFP3R_05610</name>
</gene>
<sequence length="682" mass="73852">MSGTAHGPVVQADSVGDVHFHASRGEPPIPYQLPPAPRLFTSRHRELAALDGWLATEEAPVVVVSGPGGVGKTSLASRWLHANRSRFPDGQLYVDLAAHPADGPATPEAVLEWFLVALGVPAAEVPPGLARRQAAFRSATADRAVALMLDNAVSAAQVRPLLPTSARSAVVVTSRWRLGGLAVDGARFVEVESFDESASLELLARAVGPRVASEPDAARELARLCAGLPIALSVIGARLSTRPQRSLSKEVGSLRAERLAALTLGEVSVEAVLDLSYSDLPPDHARVYRLCAVHPGAFFGVEAAAAAAGEPAPLVEPVLEHLVEKNLLTEVGDERFRFHDLLKLHARHHADRASPAERDAALRRVVEWYLDRLVDADLALRPTRHRVGPRYRDRRSPFRERQDALAWLERERSNLREACRAAAALDLDDVVWQFCEAMWGFFLHARHYDDWFAVHELGVPAAVRSGHRAAEAKLRAQLAYTYGVLRRFPEAEREGARALDIAEVDGDRQGVAVALTELGGVAQGTGDLERALDHLTRAREIRRHIGPPRAEALCTRRVGEVLAQLGRDDEALAELHAAAEAMGRFGDHTGRARCLMSAGAVEARRGEVAVAEARLSTALDLLRRAGSPHYEAEALVLSGEVAEARGDLPAARERYAEARRLFAHVGNPRAAAIGAELARLDP</sequence>
<keyword evidence="2" id="KW-1185">Reference proteome</keyword>
<dbReference type="Gene3D" id="1.25.40.10">
    <property type="entry name" value="Tetratricopeptide repeat domain"/>
    <property type="match status" value="1"/>
</dbReference>
<name>A0ABW1P171_9PSEU</name>
<dbReference type="SUPFAM" id="SSF52540">
    <property type="entry name" value="P-loop containing nucleoside triphosphate hydrolases"/>
    <property type="match status" value="1"/>
</dbReference>
<dbReference type="Gene3D" id="1.10.8.430">
    <property type="entry name" value="Helical domain of apoptotic protease-activating factors"/>
    <property type="match status" value="1"/>
</dbReference>
<reference evidence="2" key="1">
    <citation type="journal article" date="2019" name="Int. J. Syst. Evol. Microbiol.">
        <title>The Global Catalogue of Microorganisms (GCM) 10K type strain sequencing project: providing services to taxonomists for standard genome sequencing and annotation.</title>
        <authorList>
            <consortium name="The Broad Institute Genomics Platform"/>
            <consortium name="The Broad Institute Genome Sequencing Center for Infectious Disease"/>
            <person name="Wu L."/>
            <person name="Ma J."/>
        </authorList>
    </citation>
    <scope>NUCLEOTIDE SEQUENCE [LARGE SCALE GENOMIC DNA]</scope>
    <source>
        <strain evidence="2">CGMCC 4.7246</strain>
    </source>
</reference>
<dbReference type="InterPro" id="IPR011990">
    <property type="entry name" value="TPR-like_helical_dom_sf"/>
</dbReference>
<dbReference type="PRINTS" id="PR00364">
    <property type="entry name" value="DISEASERSIST"/>
</dbReference>
<dbReference type="EMBL" id="JBHSQO010000004">
    <property type="protein sequence ID" value="MFC6088742.1"/>
    <property type="molecule type" value="Genomic_DNA"/>
</dbReference>
<dbReference type="Pfam" id="PF13424">
    <property type="entry name" value="TPR_12"/>
    <property type="match status" value="1"/>
</dbReference>
<evidence type="ECO:0000313" key="1">
    <source>
        <dbReference type="EMBL" id="MFC6088742.1"/>
    </source>
</evidence>
<dbReference type="PANTHER" id="PTHR47691:SF3">
    <property type="entry name" value="HTH-TYPE TRANSCRIPTIONAL REGULATOR RV0890C-RELATED"/>
    <property type="match status" value="1"/>
</dbReference>
<dbReference type="InterPro" id="IPR027417">
    <property type="entry name" value="P-loop_NTPase"/>
</dbReference>
<protein>
    <submittedName>
        <fullName evidence="1">Tetratricopeptide repeat protein</fullName>
    </submittedName>
</protein>